<dbReference type="EMBL" id="CACVKT020001248">
    <property type="protein sequence ID" value="CAC5366414.1"/>
    <property type="molecule type" value="Genomic_DNA"/>
</dbReference>
<organism evidence="1 2">
    <name type="scientific">Mytilus coruscus</name>
    <name type="common">Sea mussel</name>
    <dbReference type="NCBI Taxonomy" id="42192"/>
    <lineage>
        <taxon>Eukaryota</taxon>
        <taxon>Metazoa</taxon>
        <taxon>Spiralia</taxon>
        <taxon>Lophotrochozoa</taxon>
        <taxon>Mollusca</taxon>
        <taxon>Bivalvia</taxon>
        <taxon>Autobranchia</taxon>
        <taxon>Pteriomorphia</taxon>
        <taxon>Mytilida</taxon>
        <taxon>Mytiloidea</taxon>
        <taxon>Mytilidae</taxon>
        <taxon>Mytilinae</taxon>
        <taxon>Mytilus</taxon>
    </lineage>
</organism>
<protein>
    <submittedName>
        <fullName evidence="1">Uncharacterized protein</fullName>
    </submittedName>
</protein>
<reference evidence="1 2" key="1">
    <citation type="submission" date="2020-06" db="EMBL/GenBank/DDBJ databases">
        <authorList>
            <person name="Li R."/>
            <person name="Bekaert M."/>
        </authorList>
    </citation>
    <scope>NUCLEOTIDE SEQUENCE [LARGE SCALE GENOMIC DNA]</scope>
    <source>
        <strain evidence="2">wild</strain>
    </source>
</reference>
<keyword evidence="2" id="KW-1185">Reference proteome</keyword>
<dbReference type="AlphaFoldDB" id="A0A6J8AEE8"/>
<name>A0A6J8AEE8_MYTCO</name>
<accession>A0A6J8AEE8</accession>
<evidence type="ECO:0000313" key="2">
    <source>
        <dbReference type="Proteomes" id="UP000507470"/>
    </source>
</evidence>
<evidence type="ECO:0000313" key="1">
    <source>
        <dbReference type="EMBL" id="CAC5366414.1"/>
    </source>
</evidence>
<proteinExistence type="predicted"/>
<gene>
    <name evidence="1" type="ORF">MCOR_6727</name>
</gene>
<sequence length="432" mass="50359">MVYICMYGPSRYPPLHYFNEIRGMRDELILLKGNTRGILWFYSTLKKSESTMDPSMKLMLSKTGNIRMTNIKSIICIITKSSKEEDFSIMDLGSFKNDIVTVVRDNVTVPIILKETKQIDEDGNDEKWILDVMDVIHRQMSMVYTLRLINKSVLGIQRNRRRATRNDIDDYKLIVLMGNTKEVRCFYSDLSKSEKTIDSYMNLMPLVELQKPAIKGIICVVAKFSKEEDFLLFPKVQSQFDVDTVTVVRDKMTVPNLLKETKQVSDNGTDDKWLLDVMDIINRKMSMVYILRYSEDRSGNESYDMYHPMYDEHYRLIWLMGNTNEIRWFYSALSQSKKISRKELLHVPSKQLHTVTVQNIIYIIGKTTTEDSLQLPNFKPANVITVVLENIQVPNFLKETKQINVTGNDDKWLLDVLDEIKITGKFLKVFLI</sequence>
<dbReference type="OrthoDB" id="6212704at2759"/>
<dbReference type="Proteomes" id="UP000507470">
    <property type="component" value="Unassembled WGS sequence"/>
</dbReference>